<reference evidence="2 3" key="1">
    <citation type="submission" date="2024-02" db="EMBL/GenBank/DDBJ databases">
        <authorList>
            <person name="Chen Y."/>
            <person name="Shah S."/>
            <person name="Dougan E. K."/>
            <person name="Thang M."/>
            <person name="Chan C."/>
        </authorList>
    </citation>
    <scope>NUCLEOTIDE SEQUENCE [LARGE SCALE GENOMIC DNA]</scope>
</reference>
<sequence>MAGNGGFCRSFVELCDLNDGFELHKLLRTTTGTHPTEEDKKDSCDDDIAAAVVAAWSAGDTPEGLESALDALQKWSNRYLDRNAKVRWMLTPMLWLAARTRQLAVQLDGSDSRRYRERVVEAARALFTKLHRDKDRREGALVICCELLRLYSSLGQASQCAFVLTTVGNASKNNAFDAVKLPKSLLVTLYFLWGKHLVMAGSIEEAEDKLNRALAICPLKGQRHWWEENADYTEKGWKNGWSVDGYPYATSTAHFLNVAEGTHQSTSRVTAPPWAPHYPYVRALQGPSAPSKKKPAESLAEEVEDLMNFGSGHLSAAVIQVLDRLEEAFRRSDPQSMMEAVSELGLRGGFEESLLASRGAELLEASNAERSGSGSGRDRGLKASPNPKLAALEAEILRRFGRAFAQQPERSRAFVDEGLPEPLLEPLRRQRMLRAVRAMTAPKSAPVTAPARERSEGSEGSAARSRGGGYSGCQPDHLPAQRAVSSYHLASKDQAQLSQAVLELPWSGNEKWERRWEQDLMWHPGILYGAHQALPQQR</sequence>
<protein>
    <submittedName>
        <fullName evidence="2">Uncharacterized protein</fullName>
    </submittedName>
</protein>
<accession>A0ABP0SLE0</accession>
<name>A0ABP0SLE0_9DINO</name>
<evidence type="ECO:0000313" key="3">
    <source>
        <dbReference type="Proteomes" id="UP001642484"/>
    </source>
</evidence>
<dbReference type="InterPro" id="IPR045114">
    <property type="entry name" value="Csn12-like"/>
</dbReference>
<evidence type="ECO:0000256" key="1">
    <source>
        <dbReference type="SAM" id="MobiDB-lite"/>
    </source>
</evidence>
<evidence type="ECO:0000313" key="2">
    <source>
        <dbReference type="EMBL" id="CAK9113198.1"/>
    </source>
</evidence>
<feature type="region of interest" description="Disordered" evidence="1">
    <location>
        <begin position="440"/>
        <end position="477"/>
    </location>
</feature>
<dbReference type="PANTHER" id="PTHR12732:SF0">
    <property type="entry name" value="PCI DOMAIN-CONTAINING PROTEIN 2"/>
    <property type="match status" value="1"/>
</dbReference>
<organism evidence="2 3">
    <name type="scientific">Durusdinium trenchii</name>
    <dbReference type="NCBI Taxonomy" id="1381693"/>
    <lineage>
        <taxon>Eukaryota</taxon>
        <taxon>Sar</taxon>
        <taxon>Alveolata</taxon>
        <taxon>Dinophyceae</taxon>
        <taxon>Suessiales</taxon>
        <taxon>Symbiodiniaceae</taxon>
        <taxon>Durusdinium</taxon>
    </lineage>
</organism>
<comment type="caution">
    <text evidence="2">The sequence shown here is derived from an EMBL/GenBank/DDBJ whole genome shotgun (WGS) entry which is preliminary data.</text>
</comment>
<proteinExistence type="predicted"/>
<dbReference type="Proteomes" id="UP001642484">
    <property type="component" value="Unassembled WGS sequence"/>
</dbReference>
<feature type="region of interest" description="Disordered" evidence="1">
    <location>
        <begin position="365"/>
        <end position="386"/>
    </location>
</feature>
<keyword evidence="3" id="KW-1185">Reference proteome</keyword>
<gene>
    <name evidence="2" type="ORF">CCMP2556_LOCUS52418</name>
</gene>
<dbReference type="PANTHER" id="PTHR12732">
    <property type="entry name" value="UNCHARACTERIZED PROTEASOME COMPONENT REGION PCI-CONTAINING"/>
    <property type="match status" value="1"/>
</dbReference>
<dbReference type="EMBL" id="CAXAMN010027806">
    <property type="protein sequence ID" value="CAK9113198.1"/>
    <property type="molecule type" value="Genomic_DNA"/>
</dbReference>